<reference evidence="2 3" key="1">
    <citation type="journal article" date="2006" name="Int. J. Syst. Evol. Microbiol.">
        <title>Costertonia aggregata gen. nov., sp. nov., a mesophilic marine bacterium of the family Flavobacteriaceae, isolated from a mature biofilm.</title>
        <authorList>
            <person name="Kwon K.K."/>
            <person name="Lee Y.K."/>
            <person name="Lee H.K."/>
        </authorList>
    </citation>
    <scope>NUCLEOTIDE SEQUENCE [LARGE SCALE GENOMIC DNA]</scope>
    <source>
        <strain evidence="2 3">KCCM 42265</strain>
    </source>
</reference>
<keyword evidence="1" id="KW-0472">Membrane</keyword>
<protein>
    <submittedName>
        <fullName evidence="2">Uncharacterized protein</fullName>
    </submittedName>
</protein>
<accession>A0A7H9ANB9</accession>
<dbReference type="AlphaFoldDB" id="A0A7H9ANB9"/>
<sequence length="53" mass="5732">MESLCGDIMIGVLLGFGIASFLVSIYFLVPVISGKRKNENGGIKNDQKLKSTE</sequence>
<dbReference type="EMBL" id="CP058595">
    <property type="protein sequence ID" value="QLG44942.1"/>
    <property type="molecule type" value="Genomic_DNA"/>
</dbReference>
<feature type="transmembrane region" description="Helical" evidence="1">
    <location>
        <begin position="6"/>
        <end position="29"/>
    </location>
</feature>
<dbReference type="RefSeq" id="WP_179241232.1">
    <property type="nucleotide sequence ID" value="NZ_CP058595.1"/>
</dbReference>
<evidence type="ECO:0000256" key="1">
    <source>
        <dbReference type="SAM" id="Phobius"/>
    </source>
</evidence>
<keyword evidence="1" id="KW-0812">Transmembrane</keyword>
<name>A0A7H9ANB9_9FLAO</name>
<dbReference type="Proteomes" id="UP000509302">
    <property type="component" value="Chromosome"/>
</dbReference>
<gene>
    <name evidence="2" type="ORF">HYG79_06105</name>
</gene>
<organism evidence="2 3">
    <name type="scientific">Costertonia aggregata</name>
    <dbReference type="NCBI Taxonomy" id="343403"/>
    <lineage>
        <taxon>Bacteria</taxon>
        <taxon>Pseudomonadati</taxon>
        <taxon>Bacteroidota</taxon>
        <taxon>Flavobacteriia</taxon>
        <taxon>Flavobacteriales</taxon>
        <taxon>Flavobacteriaceae</taxon>
        <taxon>Costertonia</taxon>
    </lineage>
</organism>
<keyword evidence="3" id="KW-1185">Reference proteome</keyword>
<evidence type="ECO:0000313" key="3">
    <source>
        <dbReference type="Proteomes" id="UP000509302"/>
    </source>
</evidence>
<keyword evidence="1" id="KW-1133">Transmembrane helix</keyword>
<proteinExistence type="predicted"/>
<evidence type="ECO:0000313" key="2">
    <source>
        <dbReference type="EMBL" id="QLG44942.1"/>
    </source>
</evidence>
<dbReference type="KEGG" id="cagg:HYG79_06105"/>